<dbReference type="GO" id="GO:0006952">
    <property type="term" value="P:defense response"/>
    <property type="evidence" value="ECO:0007669"/>
    <property type="project" value="UniProtKB-KW"/>
</dbReference>
<dbReference type="InterPro" id="IPR044250">
    <property type="entry name" value="MenF-like"/>
</dbReference>
<dbReference type="AlphaFoldDB" id="A0A5B6U9C0"/>
<keyword evidence="7" id="KW-0934">Plastid</keyword>
<evidence type="ECO:0000259" key="14">
    <source>
        <dbReference type="Pfam" id="PF00425"/>
    </source>
</evidence>
<dbReference type="OrthoDB" id="8119704at2759"/>
<comment type="subcellular location">
    <subcellularLocation>
        <location evidence="3">Plastid</location>
        <location evidence="3">Chloroplast</location>
    </subcellularLocation>
</comment>
<comment type="cofactor">
    <cofactor evidence="2">
        <name>Mg(2+)</name>
        <dbReference type="ChEBI" id="CHEBI:18420"/>
    </cofactor>
</comment>
<dbReference type="EMBL" id="SMMG02000013">
    <property type="protein sequence ID" value="KAA3453154.1"/>
    <property type="molecule type" value="Genomic_DNA"/>
</dbReference>
<comment type="similarity">
    <text evidence="4">Belongs to the isochorismate synthase family.</text>
</comment>
<protein>
    <recommendedName>
        <fullName evidence="5">isochorismate synthase</fullName>
        <ecNumber evidence="5">5.4.4.2</ecNumber>
    </recommendedName>
</protein>
<comment type="caution">
    <text evidence="15">The sequence shown here is derived from an EMBL/GenBank/DDBJ whole genome shotgun (WGS) entry which is preliminary data.</text>
</comment>
<keyword evidence="8" id="KW-0611">Plant defense</keyword>
<dbReference type="Proteomes" id="UP000325315">
    <property type="component" value="Unassembled WGS sequence"/>
</dbReference>
<evidence type="ECO:0000256" key="8">
    <source>
        <dbReference type="ARBA" id="ARBA00022821"/>
    </source>
</evidence>
<evidence type="ECO:0000256" key="1">
    <source>
        <dbReference type="ARBA" id="ARBA00000799"/>
    </source>
</evidence>
<dbReference type="Gene3D" id="3.60.120.10">
    <property type="entry name" value="Anthranilate synthase"/>
    <property type="match status" value="2"/>
</dbReference>
<accession>A0A5B6U9C0</accession>
<dbReference type="InterPro" id="IPR015890">
    <property type="entry name" value="Chorismate_C"/>
</dbReference>
<evidence type="ECO:0000256" key="4">
    <source>
        <dbReference type="ARBA" id="ARBA00005297"/>
    </source>
</evidence>
<organism evidence="15 16">
    <name type="scientific">Gossypium australe</name>
    <dbReference type="NCBI Taxonomy" id="47621"/>
    <lineage>
        <taxon>Eukaryota</taxon>
        <taxon>Viridiplantae</taxon>
        <taxon>Streptophyta</taxon>
        <taxon>Embryophyta</taxon>
        <taxon>Tracheophyta</taxon>
        <taxon>Spermatophyta</taxon>
        <taxon>Magnoliopsida</taxon>
        <taxon>eudicotyledons</taxon>
        <taxon>Gunneridae</taxon>
        <taxon>Pentapetalae</taxon>
        <taxon>rosids</taxon>
        <taxon>malvids</taxon>
        <taxon>Malvales</taxon>
        <taxon>Malvaceae</taxon>
        <taxon>Malvoideae</taxon>
        <taxon>Gossypium</taxon>
    </lineage>
</organism>
<dbReference type="EC" id="5.4.4.2" evidence="5"/>
<evidence type="ECO:0000256" key="9">
    <source>
        <dbReference type="ARBA" id="ARBA00022842"/>
    </source>
</evidence>
<name>A0A5B6U9C0_9ROSI</name>
<dbReference type="InterPro" id="IPR005801">
    <property type="entry name" value="ADC_synthase"/>
</dbReference>
<comment type="catalytic activity">
    <reaction evidence="1">
        <text>chorismate = isochorismate</text>
        <dbReference type="Rhea" id="RHEA:18985"/>
        <dbReference type="ChEBI" id="CHEBI:29748"/>
        <dbReference type="ChEBI" id="CHEBI:29780"/>
        <dbReference type="EC" id="5.4.4.2"/>
    </reaction>
</comment>
<evidence type="ECO:0000256" key="6">
    <source>
        <dbReference type="ARBA" id="ARBA00022528"/>
    </source>
</evidence>
<evidence type="ECO:0000256" key="13">
    <source>
        <dbReference type="ARBA" id="ARBA00060533"/>
    </source>
</evidence>
<evidence type="ECO:0000313" key="16">
    <source>
        <dbReference type="Proteomes" id="UP000325315"/>
    </source>
</evidence>
<reference evidence="16" key="1">
    <citation type="journal article" date="2019" name="Plant Biotechnol. J.">
        <title>Genome sequencing of the Australian wild diploid species Gossypium australe highlights disease resistance and delayed gland morphogenesis.</title>
        <authorList>
            <person name="Cai Y."/>
            <person name="Cai X."/>
            <person name="Wang Q."/>
            <person name="Wang P."/>
            <person name="Zhang Y."/>
            <person name="Cai C."/>
            <person name="Xu Y."/>
            <person name="Wang K."/>
            <person name="Zhou Z."/>
            <person name="Wang C."/>
            <person name="Geng S."/>
            <person name="Li B."/>
            <person name="Dong Q."/>
            <person name="Hou Y."/>
            <person name="Wang H."/>
            <person name="Ai P."/>
            <person name="Liu Z."/>
            <person name="Yi F."/>
            <person name="Sun M."/>
            <person name="An G."/>
            <person name="Cheng J."/>
            <person name="Zhang Y."/>
            <person name="Shi Q."/>
            <person name="Xie Y."/>
            <person name="Shi X."/>
            <person name="Chang Y."/>
            <person name="Huang F."/>
            <person name="Chen Y."/>
            <person name="Hong S."/>
            <person name="Mi L."/>
            <person name="Sun Q."/>
            <person name="Zhang L."/>
            <person name="Zhou B."/>
            <person name="Peng R."/>
            <person name="Zhang X."/>
            <person name="Liu F."/>
        </authorList>
    </citation>
    <scope>NUCLEOTIDE SEQUENCE [LARGE SCALE GENOMIC DNA]</scope>
    <source>
        <strain evidence="16">cv. PA1801</strain>
    </source>
</reference>
<sequence length="572" mass="63586">MGLAGEIFIEKVEEKKNLETNNASVFILIPSHSFHLFPPSVSQRNSIPSVFFLLAHYGKGMFGNEARRVVAWMNGCEGDPKLPIGSIETRTLTVVPSPSMAMERLNVAIRELKCSPPPLTSGILRLQVPIEEQTEAIEWLHAQHDNLPRCFFSGRRSRANRNGFNLLMDIGNENGDSSFTNNLVGVAGVGSAVFFQQLHPFSYHDWRSIKRFLSSKCPLIRAYGAIRFDATANISPEWKAFGSFYFMVPQVEFDELEGSSMLAITIAWDNALSWTWDAAIHSLETTMQQIASVVVKLKKEASGESILSKTHVPNKTHWDLAVKKALQEINTSSSELVKVVLARSSRILSTTNIDPIAWLACLQVEGEDAYQFCLQPPNGPAFVGNTPELLFQRKWLSISSEALAATRARGESRALDLQIEHDLLSRVVVEPKKTVRKLPRIQHLYAQLTGNLRREDDEFEILSSLHPTPAVCGLPKEAARLFISETEMFDRGMYAGPVGWFGGGESEFAVGIRSALVEKDSGALIYAGAGIVEGSNPSSEWDELELKTSQCTKLLQLEVPRHSKVENLEIIY</sequence>
<keyword evidence="11" id="KW-0413">Isomerase</keyword>
<gene>
    <name evidence="15" type="ORF">EPI10_009219</name>
</gene>
<comment type="pathway">
    <text evidence="13">Siderophore biosynthesis; salicylate biosynthesis.</text>
</comment>
<feature type="domain" description="Chorismate-utilising enzyme C-terminal" evidence="14">
    <location>
        <begin position="315"/>
        <end position="425"/>
    </location>
</feature>
<feature type="domain" description="Chorismate-utilising enzyme C-terminal" evidence="14">
    <location>
        <begin position="426"/>
        <end position="547"/>
    </location>
</feature>
<dbReference type="PANTHER" id="PTHR47253">
    <property type="match status" value="1"/>
</dbReference>
<dbReference type="PANTHER" id="PTHR47253:SF4">
    <property type="entry name" value="ISOCHORISMATE SYNTHASE 2, CHLOROPLASTIC"/>
    <property type="match status" value="1"/>
</dbReference>
<dbReference type="SUPFAM" id="SSF56322">
    <property type="entry name" value="ADC synthase"/>
    <property type="match status" value="1"/>
</dbReference>
<dbReference type="GO" id="GO:0042372">
    <property type="term" value="P:phylloquinone biosynthetic process"/>
    <property type="evidence" value="ECO:0007669"/>
    <property type="project" value="UniProtKB-ARBA"/>
</dbReference>
<evidence type="ECO:0000256" key="12">
    <source>
        <dbReference type="ARBA" id="ARBA00059718"/>
    </source>
</evidence>
<evidence type="ECO:0000256" key="3">
    <source>
        <dbReference type="ARBA" id="ARBA00004229"/>
    </source>
</evidence>
<evidence type="ECO:0000313" key="15">
    <source>
        <dbReference type="EMBL" id="KAA3453154.1"/>
    </source>
</evidence>
<keyword evidence="16" id="KW-1185">Reference proteome</keyword>
<evidence type="ECO:0000256" key="2">
    <source>
        <dbReference type="ARBA" id="ARBA00001946"/>
    </source>
</evidence>
<dbReference type="Pfam" id="PF00425">
    <property type="entry name" value="Chorismate_bind"/>
    <property type="match status" value="2"/>
</dbReference>
<evidence type="ECO:0000256" key="5">
    <source>
        <dbReference type="ARBA" id="ARBA00012824"/>
    </source>
</evidence>
<dbReference type="FunFam" id="3.60.120.10:FF:000005">
    <property type="entry name" value="isochorismate synthase, chloroplastic-like isoform X1"/>
    <property type="match status" value="1"/>
</dbReference>
<dbReference type="GO" id="GO:0009507">
    <property type="term" value="C:chloroplast"/>
    <property type="evidence" value="ECO:0007669"/>
    <property type="project" value="UniProtKB-SubCell"/>
</dbReference>
<keyword evidence="6" id="KW-0150">Chloroplast</keyword>
<keyword evidence="10" id="KW-0809">Transit peptide</keyword>
<proteinExistence type="inferred from homology"/>
<evidence type="ECO:0000256" key="7">
    <source>
        <dbReference type="ARBA" id="ARBA00022640"/>
    </source>
</evidence>
<comment type="function">
    <text evidence="12">Isochorismate synthase involved in the synthesis of salicylic acid (SA) required for both local and systemic acquired resistance (LAR and SAR) while SA synthesized through the phenylalanine ammonium lyase (PAL) pathway seems to potentiate plant cell death. Also involved in phylloquinone (vitamin K1) synthesis. Has no isochorismate pyruvate lyase (IPL) activity.</text>
</comment>
<evidence type="ECO:0000256" key="11">
    <source>
        <dbReference type="ARBA" id="ARBA00023235"/>
    </source>
</evidence>
<evidence type="ECO:0000256" key="10">
    <source>
        <dbReference type="ARBA" id="ARBA00022946"/>
    </source>
</evidence>
<keyword evidence="9" id="KW-0460">Magnesium</keyword>
<dbReference type="GO" id="GO:0008909">
    <property type="term" value="F:isochorismate synthase activity"/>
    <property type="evidence" value="ECO:0007669"/>
    <property type="project" value="UniProtKB-EC"/>
</dbReference>